<keyword evidence="5" id="KW-0486">Methionine biosynthesis</keyword>
<dbReference type="InterPro" id="IPR000845">
    <property type="entry name" value="Nucleoside_phosphorylase_d"/>
</dbReference>
<evidence type="ECO:0000256" key="1">
    <source>
        <dbReference type="ARBA" id="ARBA00004945"/>
    </source>
</evidence>
<evidence type="ECO:0000259" key="6">
    <source>
        <dbReference type="Pfam" id="PF01048"/>
    </source>
</evidence>
<dbReference type="CDD" id="cd09008">
    <property type="entry name" value="MTAN"/>
    <property type="match status" value="1"/>
</dbReference>
<gene>
    <name evidence="7" type="ORF">GUU85_00970</name>
</gene>
<dbReference type="RefSeq" id="WP_163119126.1">
    <property type="nucleotide sequence ID" value="NZ_CP047588.1"/>
</dbReference>
<dbReference type="InterPro" id="IPR010049">
    <property type="entry name" value="MTA_SAH_Nsdase"/>
</dbReference>
<dbReference type="EC" id="3.2.2.9" evidence="2"/>
<feature type="domain" description="Nucleoside phosphorylase" evidence="6">
    <location>
        <begin position="2"/>
        <end position="226"/>
    </location>
</feature>
<dbReference type="NCBIfam" id="NF004079">
    <property type="entry name" value="PRK05584.1"/>
    <property type="match status" value="1"/>
</dbReference>
<comment type="pathway">
    <text evidence="1">Amino-acid biosynthesis; L-methionine biosynthesis via salvage pathway; S-methyl-5-thio-alpha-D-ribose 1-phosphate from S-methyl-5'-thioadenosine (hydrolase route): step 1/2.</text>
</comment>
<organism evidence="7 8">
    <name type="scientific">Buchnera aphidicola subsp. Uroleucon sonchi</name>
    <dbReference type="NCBI Taxonomy" id="118118"/>
    <lineage>
        <taxon>Bacteria</taxon>
        <taxon>Pseudomonadati</taxon>
        <taxon>Pseudomonadota</taxon>
        <taxon>Gammaproteobacteria</taxon>
        <taxon>Enterobacterales</taxon>
        <taxon>Erwiniaceae</taxon>
        <taxon>Buchnera</taxon>
    </lineage>
</organism>
<evidence type="ECO:0000313" key="8">
    <source>
        <dbReference type="Proteomes" id="UP000502958"/>
    </source>
</evidence>
<protein>
    <recommendedName>
        <fullName evidence="2">adenosylhomocysteine nucleosidase</fullName>
        <ecNumber evidence="2">3.2.2.9</ecNumber>
    </recommendedName>
</protein>
<dbReference type="GO" id="GO:0009164">
    <property type="term" value="P:nucleoside catabolic process"/>
    <property type="evidence" value="ECO:0007669"/>
    <property type="project" value="InterPro"/>
</dbReference>
<dbReference type="Pfam" id="PF01048">
    <property type="entry name" value="PNP_UDP_1"/>
    <property type="match status" value="1"/>
</dbReference>
<evidence type="ECO:0000256" key="3">
    <source>
        <dbReference type="ARBA" id="ARBA00022605"/>
    </source>
</evidence>
<dbReference type="Proteomes" id="UP000502958">
    <property type="component" value="Chromosome"/>
</dbReference>
<dbReference type="NCBIfam" id="TIGR01704">
    <property type="entry name" value="MTA_SAH-Nsdase"/>
    <property type="match status" value="1"/>
</dbReference>
<name>A0A6C1F665_BUCUN</name>
<dbReference type="GO" id="GO:0008930">
    <property type="term" value="F:methylthioadenosine nucleosidase activity"/>
    <property type="evidence" value="ECO:0007669"/>
    <property type="project" value="InterPro"/>
</dbReference>
<keyword evidence="3" id="KW-0028">Amino-acid biosynthesis</keyword>
<keyword evidence="7" id="KW-0326">Glycosidase</keyword>
<dbReference type="PANTHER" id="PTHR46832:SF1">
    <property type="entry name" value="5'-METHYLTHIOADENOSINE_S-ADENOSYLHOMOCYSTEINE NUCLEOSIDASE"/>
    <property type="match status" value="1"/>
</dbReference>
<dbReference type="GO" id="GO:0008782">
    <property type="term" value="F:adenosylhomocysteine nucleosidase activity"/>
    <property type="evidence" value="ECO:0007669"/>
    <property type="project" value="UniProtKB-EC"/>
</dbReference>
<dbReference type="Gene3D" id="3.40.50.1580">
    <property type="entry name" value="Nucleoside phosphorylase domain"/>
    <property type="match status" value="1"/>
</dbReference>
<evidence type="ECO:0000256" key="5">
    <source>
        <dbReference type="ARBA" id="ARBA00023167"/>
    </source>
</evidence>
<dbReference type="GO" id="GO:0019509">
    <property type="term" value="P:L-methionine salvage from methylthioadenosine"/>
    <property type="evidence" value="ECO:0007669"/>
    <property type="project" value="UniProtKB-UniPathway"/>
</dbReference>
<dbReference type="UniPathway" id="UPA00904">
    <property type="reaction ID" value="UER00871"/>
</dbReference>
<dbReference type="AlphaFoldDB" id="A0A6C1F665"/>
<dbReference type="PANTHER" id="PTHR46832">
    <property type="entry name" value="5'-METHYLTHIOADENOSINE/S-ADENOSYLHOMOCYSTEINE NUCLEOSIDASE"/>
    <property type="match status" value="1"/>
</dbReference>
<accession>A0A6C1F665</accession>
<sequence length="232" mass="26079">MKIGIIGAIKEEIKQLKKIIFLYKKIIIQRHTVYLGTFKNNNIFLIESGIGKVSSSIAVMILINVYQPNIIINGGSAGSLKSSLNIGDVILPKQVCYYDVDLTNFNYSYGQIPTYPQKFTVNQKCNKFFKNKYFNNQLNVQTGLIISGDSFISDNIYTSILKNLFPAAIAVDMESAAIAQICYKFNIPLIVVKSISDLSNENATFNFKKNISIAAFNAYILVKYILKKIIKK</sequence>
<dbReference type="EMBL" id="CP047588">
    <property type="protein sequence ID" value="QIE01941.1"/>
    <property type="molecule type" value="Genomic_DNA"/>
</dbReference>
<keyword evidence="4 7" id="KW-0378">Hydrolase</keyword>
<dbReference type="SUPFAM" id="SSF53167">
    <property type="entry name" value="Purine and uridine phosphorylases"/>
    <property type="match status" value="1"/>
</dbReference>
<evidence type="ECO:0000313" key="7">
    <source>
        <dbReference type="EMBL" id="QIE01941.1"/>
    </source>
</evidence>
<evidence type="ECO:0000256" key="4">
    <source>
        <dbReference type="ARBA" id="ARBA00022801"/>
    </source>
</evidence>
<proteinExistence type="predicted"/>
<dbReference type="GO" id="GO:0019284">
    <property type="term" value="P:L-methionine salvage from S-adenosylmethionine"/>
    <property type="evidence" value="ECO:0007669"/>
    <property type="project" value="TreeGrafter"/>
</dbReference>
<reference evidence="7 8" key="1">
    <citation type="submission" date="2020-01" db="EMBL/GenBank/DDBJ databases">
        <title>Complete genome of Buchnera aphidicola isolated from Chaitophorus populeti.</title>
        <authorList>
            <person name="Park J."/>
            <person name="Xi H."/>
        </authorList>
    </citation>
    <scope>NUCLEOTIDE SEQUENCE [LARGE SCALE GENOMIC DNA]</scope>
    <source>
        <strain evidence="7 8">UsonBac</strain>
    </source>
</reference>
<evidence type="ECO:0000256" key="2">
    <source>
        <dbReference type="ARBA" id="ARBA00011974"/>
    </source>
</evidence>
<dbReference type="InterPro" id="IPR035994">
    <property type="entry name" value="Nucleoside_phosphorylase_sf"/>
</dbReference>
<dbReference type="GO" id="GO:0005829">
    <property type="term" value="C:cytosol"/>
    <property type="evidence" value="ECO:0007669"/>
    <property type="project" value="TreeGrafter"/>
</dbReference>